<dbReference type="RefSeq" id="WP_113744586.1">
    <property type="nucleotide sequence ID" value="NZ_UAPU01000005.1"/>
</dbReference>
<evidence type="ECO:0000313" key="2">
    <source>
        <dbReference type="EMBL" id="SPT70526.1"/>
    </source>
</evidence>
<accession>A0A2X0VBH5</accession>
<dbReference type="EMBL" id="UAPV01000001">
    <property type="protein sequence ID" value="SPT70526.1"/>
    <property type="molecule type" value="Genomic_DNA"/>
</dbReference>
<dbReference type="Proteomes" id="UP000250086">
    <property type="component" value="Unassembled WGS sequence"/>
</dbReference>
<gene>
    <name evidence="2" type="ORF">NCTC13093_01942</name>
</gene>
<dbReference type="AlphaFoldDB" id="A0A2X0VBH5"/>
<reference evidence="2 3" key="1">
    <citation type="submission" date="2018-06" db="EMBL/GenBank/DDBJ databases">
        <authorList>
            <consortium name="Pathogen Informatics"/>
            <person name="Doyle S."/>
        </authorList>
    </citation>
    <scope>NUCLEOTIDE SEQUENCE [LARGE SCALE GENOMIC DNA]</scope>
    <source>
        <strain evidence="2 3">NCTC13093</strain>
    </source>
</reference>
<evidence type="ECO:0000313" key="3">
    <source>
        <dbReference type="Proteomes" id="UP000250086"/>
    </source>
</evidence>
<proteinExistence type="predicted"/>
<feature type="chain" id="PRO_5015986467" description="Periplasmic protein" evidence="1">
    <location>
        <begin position="25"/>
        <end position="194"/>
    </location>
</feature>
<sequence length="194" mass="20809">MKNYTKLALGSVVALAFAATSALAVPPVPGPGAMGPGPAVNGECPYGFDKVGPAPAHFKKAPKGPRGEGRLIHHPRHVQHFLFLKSFINNEKYSKDAHVLVTLNDTIFAEKKVLDGLVNASSPDVSAIRKQAMSLRNLERKEAELQIAFYDRVIKEDPALLKDVACPFIQDKIRAAKPVPPAPEAQAPAPAPLP</sequence>
<feature type="signal peptide" evidence="1">
    <location>
        <begin position="1"/>
        <end position="24"/>
    </location>
</feature>
<protein>
    <recommendedName>
        <fullName evidence="4">Periplasmic protein</fullName>
    </recommendedName>
</protein>
<evidence type="ECO:0008006" key="4">
    <source>
        <dbReference type="Google" id="ProtNLM"/>
    </source>
</evidence>
<name>A0A2X0VBH5_9GAMM</name>
<organism evidence="2 3">
    <name type="scientific">Anaerobiospirillum thomasii</name>
    <dbReference type="NCBI Taxonomy" id="179995"/>
    <lineage>
        <taxon>Bacteria</taxon>
        <taxon>Pseudomonadati</taxon>
        <taxon>Pseudomonadota</taxon>
        <taxon>Gammaproteobacteria</taxon>
        <taxon>Aeromonadales</taxon>
        <taxon>Succinivibrionaceae</taxon>
        <taxon>Anaerobiospirillum</taxon>
    </lineage>
</organism>
<evidence type="ECO:0000256" key="1">
    <source>
        <dbReference type="SAM" id="SignalP"/>
    </source>
</evidence>
<keyword evidence="1" id="KW-0732">Signal</keyword>
<keyword evidence="3" id="KW-1185">Reference proteome</keyword>